<feature type="transmembrane region" description="Helical" evidence="9">
    <location>
        <begin position="39"/>
        <end position="58"/>
    </location>
</feature>
<keyword evidence="8" id="KW-0807">Transducer</keyword>
<comment type="caution">
    <text evidence="11">The sequence shown here is derived from an EMBL/GenBank/DDBJ whole genome shotgun (WGS) entry which is preliminary data.</text>
</comment>
<name>A0ABV0XL49_9TELE</name>
<evidence type="ECO:0000256" key="8">
    <source>
        <dbReference type="ARBA" id="ARBA00023224"/>
    </source>
</evidence>
<reference evidence="11 12" key="1">
    <citation type="submission" date="2021-06" db="EMBL/GenBank/DDBJ databases">
        <authorList>
            <person name="Palmer J.M."/>
        </authorList>
    </citation>
    <scope>NUCLEOTIDE SEQUENCE [LARGE SCALE GENOMIC DNA]</scope>
    <source>
        <strain evidence="11 12">AS_MEX2019</strain>
        <tissue evidence="11">Muscle</tissue>
    </source>
</reference>
<evidence type="ECO:0000256" key="4">
    <source>
        <dbReference type="ARBA" id="ARBA00022989"/>
    </source>
</evidence>
<dbReference type="PANTHER" id="PTHR24233">
    <property type="entry name" value="P2Y PURINOCEPTOR-RELATED G-PROTEIN COUPLED RECEPTOR"/>
    <property type="match status" value="1"/>
</dbReference>
<organism evidence="11 12">
    <name type="scientific">Ameca splendens</name>
    <dbReference type="NCBI Taxonomy" id="208324"/>
    <lineage>
        <taxon>Eukaryota</taxon>
        <taxon>Metazoa</taxon>
        <taxon>Chordata</taxon>
        <taxon>Craniata</taxon>
        <taxon>Vertebrata</taxon>
        <taxon>Euteleostomi</taxon>
        <taxon>Actinopterygii</taxon>
        <taxon>Neopterygii</taxon>
        <taxon>Teleostei</taxon>
        <taxon>Neoteleostei</taxon>
        <taxon>Acanthomorphata</taxon>
        <taxon>Ovalentaria</taxon>
        <taxon>Atherinomorphae</taxon>
        <taxon>Cyprinodontiformes</taxon>
        <taxon>Goodeidae</taxon>
        <taxon>Ameca</taxon>
    </lineage>
</organism>
<feature type="transmembrane region" description="Helical" evidence="9">
    <location>
        <begin position="166"/>
        <end position="186"/>
    </location>
</feature>
<dbReference type="InterPro" id="IPR017452">
    <property type="entry name" value="GPCR_Rhodpsn_7TM"/>
</dbReference>
<keyword evidence="7" id="KW-0675">Receptor</keyword>
<protein>
    <recommendedName>
        <fullName evidence="10">G-protein coupled receptors family 1 profile domain-containing protein</fullName>
    </recommendedName>
</protein>
<dbReference type="Proteomes" id="UP001469553">
    <property type="component" value="Unassembled WGS sequence"/>
</dbReference>
<evidence type="ECO:0000313" key="11">
    <source>
        <dbReference type="EMBL" id="MEQ2282208.1"/>
    </source>
</evidence>
<proteinExistence type="predicted"/>
<dbReference type="InterPro" id="IPR000276">
    <property type="entry name" value="GPCR_Rhodpsn"/>
</dbReference>
<gene>
    <name evidence="11" type="ORF">AMECASPLE_038149</name>
</gene>
<keyword evidence="2" id="KW-1003">Cell membrane</keyword>
<evidence type="ECO:0000259" key="10">
    <source>
        <dbReference type="PROSITE" id="PS50262"/>
    </source>
</evidence>
<feature type="domain" description="G-protein coupled receptors family 1 profile" evidence="10">
    <location>
        <begin position="1"/>
        <end position="182"/>
    </location>
</feature>
<dbReference type="PRINTS" id="PR00237">
    <property type="entry name" value="GPCRRHODOPSN"/>
</dbReference>
<keyword evidence="6 9" id="KW-0472">Membrane</keyword>
<evidence type="ECO:0000313" key="12">
    <source>
        <dbReference type="Proteomes" id="UP001469553"/>
    </source>
</evidence>
<dbReference type="SUPFAM" id="SSF81321">
    <property type="entry name" value="Family A G protein-coupled receptor-like"/>
    <property type="match status" value="1"/>
</dbReference>
<sequence>MNCYQFFVLLHRYMKICYSSRTHFLMTAKASHIISMTTWFALLSIVTPYATLMQITHIRPLSQFRTCDNENIRALHSVIHAFQTISFLLVLFSLVFFYHSASRRVQQIQQRQLGSSNSKKLVKSRRNMLVLVSVFCICFVPYHLVRLPYVLLGGECSGVLYYLKEVTVLISVFNICLDPIIYIFLCKDFRAQLNLKQIFSAKGNTSTLEANDREDQLNTINTSAELLGQ</sequence>
<dbReference type="PROSITE" id="PS50262">
    <property type="entry name" value="G_PROTEIN_RECEP_F1_2"/>
    <property type="match status" value="1"/>
</dbReference>
<accession>A0ABV0XL49</accession>
<evidence type="ECO:0000256" key="2">
    <source>
        <dbReference type="ARBA" id="ARBA00022475"/>
    </source>
</evidence>
<keyword evidence="3 9" id="KW-0812">Transmembrane</keyword>
<dbReference type="EMBL" id="JAHRIP010006849">
    <property type="protein sequence ID" value="MEQ2282208.1"/>
    <property type="molecule type" value="Genomic_DNA"/>
</dbReference>
<evidence type="ECO:0000256" key="9">
    <source>
        <dbReference type="SAM" id="Phobius"/>
    </source>
</evidence>
<dbReference type="Gene3D" id="1.20.1070.10">
    <property type="entry name" value="Rhodopsin 7-helix transmembrane proteins"/>
    <property type="match status" value="1"/>
</dbReference>
<evidence type="ECO:0000256" key="6">
    <source>
        <dbReference type="ARBA" id="ARBA00023136"/>
    </source>
</evidence>
<dbReference type="PANTHER" id="PTHR24233:SF11">
    <property type="entry name" value="P2Y PURINOCEPTOR 14-LIKE"/>
    <property type="match status" value="1"/>
</dbReference>
<evidence type="ECO:0000256" key="3">
    <source>
        <dbReference type="ARBA" id="ARBA00022692"/>
    </source>
</evidence>
<dbReference type="Pfam" id="PF00001">
    <property type="entry name" value="7tm_1"/>
    <property type="match status" value="1"/>
</dbReference>
<evidence type="ECO:0000256" key="7">
    <source>
        <dbReference type="ARBA" id="ARBA00023170"/>
    </source>
</evidence>
<evidence type="ECO:0000256" key="5">
    <source>
        <dbReference type="ARBA" id="ARBA00023040"/>
    </source>
</evidence>
<feature type="transmembrane region" description="Helical" evidence="9">
    <location>
        <begin position="78"/>
        <end position="98"/>
    </location>
</feature>
<keyword evidence="5" id="KW-0297">G-protein coupled receptor</keyword>
<keyword evidence="4 9" id="KW-1133">Transmembrane helix</keyword>
<comment type="subcellular location">
    <subcellularLocation>
        <location evidence="1">Cell membrane</location>
        <topology evidence="1">Multi-pass membrane protein</topology>
    </subcellularLocation>
</comment>
<feature type="transmembrane region" description="Helical" evidence="9">
    <location>
        <begin position="128"/>
        <end position="146"/>
    </location>
</feature>
<keyword evidence="12" id="KW-1185">Reference proteome</keyword>
<evidence type="ECO:0000256" key="1">
    <source>
        <dbReference type="ARBA" id="ARBA00004651"/>
    </source>
</evidence>